<dbReference type="EMBL" id="BNBA01000028">
    <property type="protein sequence ID" value="GHH57962.1"/>
    <property type="molecule type" value="Genomic_DNA"/>
</dbReference>
<comment type="caution">
    <text evidence="1">The sequence shown here is derived from an EMBL/GenBank/DDBJ whole genome shotgun (WGS) entry which is preliminary data.</text>
</comment>
<sequence>MSEAFRNGAPAELWQALVQEAGERAGQRLDEWREAHLVFVLLRYQREGELLSHTQALAWLHAHAQAGQWRNECLQRVGDECLLIAGMFPALAQRRRVSVDYFIELGRGAYHEVAEHSGRETSSFYGMLARSYRQLVLVLRQLRKVPGPLVLGSSPVS</sequence>
<reference evidence="1" key="1">
    <citation type="journal article" date="2014" name="Int. J. Syst. Evol. Microbiol.">
        <title>Complete genome sequence of Corynebacterium casei LMG S-19264T (=DSM 44701T), isolated from a smear-ripened cheese.</title>
        <authorList>
            <consortium name="US DOE Joint Genome Institute (JGI-PGF)"/>
            <person name="Walter F."/>
            <person name="Albersmeier A."/>
            <person name="Kalinowski J."/>
            <person name="Ruckert C."/>
        </authorList>
    </citation>
    <scope>NUCLEOTIDE SEQUENCE</scope>
    <source>
        <strain evidence="1">JCM 13306</strain>
    </source>
</reference>
<gene>
    <name evidence="1" type="ORF">GCM10009090_29890</name>
</gene>
<name>A0A919KJ09_9XANT</name>
<dbReference type="RefSeq" id="WP_140727136.1">
    <property type="nucleotide sequence ID" value="NZ_BNBA01000028.1"/>
</dbReference>
<keyword evidence="2" id="KW-1185">Reference proteome</keyword>
<proteinExistence type="predicted"/>
<evidence type="ECO:0000313" key="1">
    <source>
        <dbReference type="EMBL" id="GHH57962.1"/>
    </source>
</evidence>
<evidence type="ECO:0000313" key="2">
    <source>
        <dbReference type="Proteomes" id="UP000623958"/>
    </source>
</evidence>
<protein>
    <submittedName>
        <fullName evidence="1">Uncharacterized protein</fullName>
    </submittedName>
</protein>
<dbReference type="Proteomes" id="UP000623958">
    <property type="component" value="Unassembled WGS sequence"/>
</dbReference>
<dbReference type="AlphaFoldDB" id="A0A919KJ09"/>
<accession>A0A919KJ09</accession>
<organism evidence="1 2">
    <name type="scientific">Xanthomonas boreopolis</name>
    <dbReference type="NCBI Taxonomy" id="86183"/>
    <lineage>
        <taxon>Bacteria</taxon>
        <taxon>Pseudomonadati</taxon>
        <taxon>Pseudomonadota</taxon>
        <taxon>Gammaproteobacteria</taxon>
        <taxon>Lysobacterales</taxon>
        <taxon>Lysobacteraceae</taxon>
        <taxon>Xanthomonas</taxon>
    </lineage>
</organism>
<reference evidence="1" key="2">
    <citation type="submission" date="2020-09" db="EMBL/GenBank/DDBJ databases">
        <authorList>
            <person name="Sun Q."/>
            <person name="Ohkuma M."/>
        </authorList>
    </citation>
    <scope>NUCLEOTIDE SEQUENCE</scope>
    <source>
        <strain evidence="1">JCM 13306</strain>
    </source>
</reference>